<dbReference type="InterPro" id="IPR003107">
    <property type="entry name" value="HAT"/>
</dbReference>
<dbReference type="InterPro" id="IPR011990">
    <property type="entry name" value="TPR-like_helical_dom_sf"/>
</dbReference>
<protein>
    <submittedName>
        <fullName evidence="1">Uncharacterized protein</fullName>
    </submittedName>
</protein>
<dbReference type="SMART" id="SM00386">
    <property type="entry name" value="HAT"/>
    <property type="match status" value="4"/>
</dbReference>
<dbReference type="GO" id="GO:0005783">
    <property type="term" value="C:endoplasmic reticulum"/>
    <property type="evidence" value="ECO:0007669"/>
    <property type="project" value="TreeGrafter"/>
</dbReference>
<dbReference type="GO" id="GO:0035269">
    <property type="term" value="P:protein O-linked glycosylation via mannose"/>
    <property type="evidence" value="ECO:0007669"/>
    <property type="project" value="TreeGrafter"/>
</dbReference>
<evidence type="ECO:0000313" key="1">
    <source>
        <dbReference type="EMBL" id="OQS03120.1"/>
    </source>
</evidence>
<dbReference type="Pfam" id="PF13181">
    <property type="entry name" value="TPR_8"/>
    <property type="match status" value="1"/>
</dbReference>
<dbReference type="EMBL" id="JNBS01000989">
    <property type="protein sequence ID" value="OQS03120.1"/>
    <property type="molecule type" value="Genomic_DNA"/>
</dbReference>
<dbReference type="PANTHER" id="PTHR44395:SF1">
    <property type="entry name" value="PROTEIN O-MANNOSYL-TRANSFERASE TMTC3"/>
    <property type="match status" value="1"/>
</dbReference>
<name>A0A1V9ZZC6_9STRA</name>
<dbReference type="InterPro" id="IPR019734">
    <property type="entry name" value="TPR_rpt"/>
</dbReference>
<dbReference type="STRING" id="74557.A0A1V9ZZC6"/>
<comment type="caution">
    <text evidence="1">The sequence shown here is derived from an EMBL/GenBank/DDBJ whole genome shotgun (WGS) entry which is preliminary data.</text>
</comment>
<dbReference type="Gene3D" id="1.25.40.10">
    <property type="entry name" value="Tetratricopeptide repeat domain"/>
    <property type="match status" value="2"/>
</dbReference>
<dbReference type="AlphaFoldDB" id="A0A1V9ZZC6"/>
<dbReference type="GO" id="GO:0000030">
    <property type="term" value="F:mannosyltransferase activity"/>
    <property type="evidence" value="ECO:0007669"/>
    <property type="project" value="TreeGrafter"/>
</dbReference>
<proteinExistence type="predicted"/>
<reference evidence="1 2" key="1">
    <citation type="journal article" date="2014" name="Genome Biol. Evol.">
        <title>The secreted proteins of Achlya hypogyna and Thraustotheca clavata identify the ancestral oomycete secretome and reveal gene acquisitions by horizontal gene transfer.</title>
        <authorList>
            <person name="Misner I."/>
            <person name="Blouin N."/>
            <person name="Leonard G."/>
            <person name="Richards T.A."/>
            <person name="Lane C.E."/>
        </authorList>
    </citation>
    <scope>NUCLEOTIDE SEQUENCE [LARGE SCALE GENOMIC DNA]</scope>
    <source>
        <strain evidence="1 2">ATCC 34112</strain>
    </source>
</reference>
<dbReference type="SUPFAM" id="SSF48452">
    <property type="entry name" value="TPR-like"/>
    <property type="match status" value="2"/>
</dbReference>
<gene>
    <name evidence="1" type="ORF">THRCLA_04572</name>
</gene>
<evidence type="ECO:0000313" key="2">
    <source>
        <dbReference type="Proteomes" id="UP000243217"/>
    </source>
</evidence>
<accession>A0A1V9ZZC6</accession>
<dbReference type="OrthoDB" id="73574at2759"/>
<dbReference type="Proteomes" id="UP000243217">
    <property type="component" value="Unassembled WGS sequence"/>
</dbReference>
<dbReference type="PANTHER" id="PTHR44395">
    <property type="match status" value="1"/>
</dbReference>
<feature type="non-terminal residue" evidence="1">
    <location>
        <position position="1"/>
    </location>
</feature>
<organism evidence="1 2">
    <name type="scientific">Thraustotheca clavata</name>
    <dbReference type="NCBI Taxonomy" id="74557"/>
    <lineage>
        <taxon>Eukaryota</taxon>
        <taxon>Sar</taxon>
        <taxon>Stramenopiles</taxon>
        <taxon>Oomycota</taxon>
        <taxon>Saprolegniomycetes</taxon>
        <taxon>Saprolegniales</taxon>
        <taxon>Achlyaceae</taxon>
        <taxon>Thraustotheca</taxon>
    </lineage>
</organism>
<dbReference type="GO" id="GO:0006396">
    <property type="term" value="P:RNA processing"/>
    <property type="evidence" value="ECO:0007669"/>
    <property type="project" value="InterPro"/>
</dbReference>
<sequence length="364" mass="42194">YAQYLMNVNSFEDAEKYFFASMESCPYHSDLNNLPPEQQFTCIQTLVHFAFYIELYHNDLKQALDIYQRILAIYPSHELAMGNYAMLLHKMESVVPQQVVEYAICTAPFNRLLRAYEAAIEVYPRHGSVLCKYAGWLVKENRFALAEQYYIEAIDASPRSSDIVGHYAVFLHSVKDDTMKANAMYKKAIDIDPSHAMNLTNYAFFLASVNRDIDQAQVFYKRSLAADSKHSNTWFNYGMLFWRELKMPQEVLLLNNPHHFRAVLNYARLVDGDLGEVIKADEFYRKAIELDDNNEALVAYADFLFRHERTLEAEVMYEKAYLTAKTNVCLIKTLCKVKCFNMTIANYDTQNIPVDQSFLKSVCS</sequence>
<keyword evidence="2" id="KW-1185">Reference proteome</keyword>